<dbReference type="OrthoDB" id="1028014at2759"/>
<dbReference type="SMART" id="SM00028">
    <property type="entry name" value="TPR"/>
    <property type="match status" value="2"/>
</dbReference>
<dbReference type="Proteomes" id="UP000829196">
    <property type="component" value="Unassembled WGS sequence"/>
</dbReference>
<dbReference type="SUPFAM" id="SSF82199">
    <property type="entry name" value="SET domain"/>
    <property type="match status" value="1"/>
</dbReference>
<feature type="domain" description="SET" evidence="1">
    <location>
        <begin position="173"/>
        <end position="360"/>
    </location>
</feature>
<dbReference type="SUPFAM" id="SSF48452">
    <property type="entry name" value="TPR-like"/>
    <property type="match status" value="1"/>
</dbReference>
<evidence type="ECO:0000313" key="2">
    <source>
        <dbReference type="EMBL" id="KAI0525099.1"/>
    </source>
</evidence>
<proteinExistence type="predicted"/>
<dbReference type="SMART" id="SM00317">
    <property type="entry name" value="SET"/>
    <property type="match status" value="1"/>
</dbReference>
<name>A0A8T3C0T6_DENNO</name>
<dbReference type="InterPro" id="IPR046341">
    <property type="entry name" value="SET_dom_sf"/>
</dbReference>
<accession>A0A8T3C0T6</accession>
<dbReference type="CDD" id="cd08161">
    <property type="entry name" value="SET"/>
    <property type="match status" value="1"/>
</dbReference>
<dbReference type="PROSITE" id="PS50280">
    <property type="entry name" value="SET"/>
    <property type="match status" value="1"/>
</dbReference>
<organism evidence="2 3">
    <name type="scientific">Dendrobium nobile</name>
    <name type="common">Orchid</name>
    <dbReference type="NCBI Taxonomy" id="94219"/>
    <lineage>
        <taxon>Eukaryota</taxon>
        <taxon>Viridiplantae</taxon>
        <taxon>Streptophyta</taxon>
        <taxon>Embryophyta</taxon>
        <taxon>Tracheophyta</taxon>
        <taxon>Spermatophyta</taxon>
        <taxon>Magnoliopsida</taxon>
        <taxon>Liliopsida</taxon>
        <taxon>Asparagales</taxon>
        <taxon>Orchidaceae</taxon>
        <taxon>Epidendroideae</taxon>
        <taxon>Malaxideae</taxon>
        <taxon>Dendrobiinae</taxon>
        <taxon>Dendrobium</taxon>
    </lineage>
</organism>
<dbReference type="InterPro" id="IPR019734">
    <property type="entry name" value="TPR_rpt"/>
</dbReference>
<dbReference type="Gene3D" id="1.25.40.10">
    <property type="entry name" value="Tetratricopeptide repeat domain"/>
    <property type="match status" value="1"/>
</dbReference>
<evidence type="ECO:0000259" key="1">
    <source>
        <dbReference type="PROSITE" id="PS50280"/>
    </source>
</evidence>
<dbReference type="PANTHER" id="PTHR47643">
    <property type="entry name" value="TPR DOMAIN PROTEIN (AFU_ORTHOLOGUE AFUA_5G12710)"/>
    <property type="match status" value="1"/>
</dbReference>
<dbReference type="InterPro" id="IPR011990">
    <property type="entry name" value="TPR-like_helical_dom_sf"/>
</dbReference>
<reference evidence="2" key="1">
    <citation type="journal article" date="2022" name="Front. Genet.">
        <title>Chromosome-Scale Assembly of the Dendrobium nobile Genome Provides Insights Into the Molecular Mechanism of the Biosynthesis of the Medicinal Active Ingredient of Dendrobium.</title>
        <authorList>
            <person name="Xu Q."/>
            <person name="Niu S.-C."/>
            <person name="Li K.-L."/>
            <person name="Zheng P.-J."/>
            <person name="Zhang X.-J."/>
            <person name="Jia Y."/>
            <person name="Liu Y."/>
            <person name="Niu Y.-X."/>
            <person name="Yu L.-H."/>
            <person name="Chen D.-F."/>
            <person name="Zhang G.-Q."/>
        </authorList>
    </citation>
    <scope>NUCLEOTIDE SEQUENCE</scope>
    <source>
        <tissue evidence="2">Leaf</tissue>
    </source>
</reference>
<protein>
    <recommendedName>
        <fullName evidence="1">SET domain-containing protein</fullName>
    </recommendedName>
</protein>
<dbReference type="Gene3D" id="2.170.270.10">
    <property type="entry name" value="SET domain"/>
    <property type="match status" value="1"/>
</dbReference>
<dbReference type="EMBL" id="JAGYWB010000004">
    <property type="protein sequence ID" value="KAI0525099.1"/>
    <property type="molecule type" value="Genomic_DNA"/>
</dbReference>
<dbReference type="SMR" id="A0A8T3C0T6"/>
<dbReference type="CDD" id="cd20071">
    <property type="entry name" value="SET_SMYD"/>
    <property type="match status" value="1"/>
</dbReference>
<keyword evidence="3" id="KW-1185">Reference proteome</keyword>
<dbReference type="InterPro" id="IPR001214">
    <property type="entry name" value="SET_dom"/>
</dbReference>
<dbReference type="Pfam" id="PF00856">
    <property type="entry name" value="SET"/>
    <property type="match status" value="1"/>
</dbReference>
<sequence>MKGSAAELEMLKLRSTATELLLKEDWNKYINLYSRFISRCHFPQTSPNDDDDDSTKLRQTLCSALSNRAEGYSKLRDLSAALIDCDHALKLNPFHLKALVCKGKVLLDLHCYSQAFECFHRAKALASTDSAISQLLKRSQKLDSQSKTGFIDLSDWVLNEFNGTCPELAEFVGNVEIRRSEACGGRGLFATRNIEAGTPLVITKAVVLGRGIMPKAAGGETARLVMWKDFVDKILDAVKKCNKTRALLYTLSTGDVEGSDLTVPKIELFKPECAADTKRFELDVERILKVLDVNCLTEESVSAKVMGKKKGCCGVGLWFLPSFVNHSCCPNARRLHVGDSMVLYASRDVKEGEEITFAYFDVLWPLHERREMAKRWGFLCSCKRCSFEEEKGLELGELNGMDGVEDKVSKWGLNGKEKGYLRASFWMGYCNEWEKLKRRRVERRITEEIAVAGSIFDAVGGDERVLRTLLKKMKNGSGFGHGVETEEMEKLMRMARGVYGRVMKRRAMKAFFELELSSTSS</sequence>
<evidence type="ECO:0000313" key="3">
    <source>
        <dbReference type="Proteomes" id="UP000829196"/>
    </source>
</evidence>
<comment type="caution">
    <text evidence="2">The sequence shown here is derived from an EMBL/GenBank/DDBJ whole genome shotgun (WGS) entry which is preliminary data.</text>
</comment>
<dbReference type="PANTHER" id="PTHR47643:SF2">
    <property type="entry name" value="TPR DOMAIN PROTEIN (AFU_ORTHOLOGUE AFUA_5G12710)"/>
    <property type="match status" value="1"/>
</dbReference>
<gene>
    <name evidence="2" type="ORF">KFK09_004490</name>
</gene>
<dbReference type="AlphaFoldDB" id="A0A8T3C0T6"/>
<dbReference type="InterPro" id="IPR053209">
    <property type="entry name" value="Gramillin-biosynth_MTr"/>
</dbReference>